<dbReference type="Proteomes" id="UP000625631">
    <property type="component" value="Unassembled WGS sequence"/>
</dbReference>
<gene>
    <name evidence="6" type="ORF">I7X13_01560</name>
</gene>
<accession>A0ABS0Q239</accession>
<evidence type="ECO:0000259" key="5">
    <source>
        <dbReference type="Pfam" id="PF18962"/>
    </source>
</evidence>
<dbReference type="InterPro" id="IPR013517">
    <property type="entry name" value="FG-GAP"/>
</dbReference>
<dbReference type="InterPro" id="IPR032812">
    <property type="entry name" value="SbsA_Ig"/>
</dbReference>
<dbReference type="PANTHER" id="PTHR45460:SF2">
    <property type="entry name" value="ALPHA 1,3 GLUCANASE, GH71 FAMILY (EUROFUNG)"/>
    <property type="match status" value="1"/>
</dbReference>
<keyword evidence="7" id="KW-1185">Reference proteome</keyword>
<dbReference type="InterPro" id="IPR026444">
    <property type="entry name" value="Secre_tail"/>
</dbReference>
<evidence type="ECO:0000256" key="2">
    <source>
        <dbReference type="SAM" id="MobiDB-lite"/>
    </source>
</evidence>
<sequence length="1133" mass="115217">MTIRFYHIKLAGITLLPGLLMLSAAAQPSITAVSPAANQKAAVRTSPVTVRFSQPLVAGSEAALRVFSSQRGGLRTNSSGTTTLNNDQLTFAPTYDFRPGETVRVGVTTAARSSAGALATPRLFQFTAAATGGYGTFSGGSDPSVGISPYNVTVADVDNDGDLDLLSPTFSGSSVSVRLNNGSGSFGGGSNPSVGSQPRSVTTADIDSDGDLDLLTANYNANSVSVRFNNGSGTFSGSTDYTVGSQPQSVTTADLDGDGDLDFLVANGASDNVMVRMNDGVGNFSGGSTVSVGTLPFNIQTGDVDGDGDLDLLTANWGTASTTVSIRLNNGNGTFSGGSDPILDSRPRWVALGDLDGDNDLDLMSANFGSNNASVRFNNGSGSFGGGTEYSTGTGPTSIAAADLDGDADLDMVVVNFNSNNVTVRLNNGAGSFGSSSTVSVGTNPNGVAAADIDNDGDLDFLAANFASATISVRLNQLSALPDLVVSTPQNVNGTYGNVTITGPATGGAGTATLTGGLTVVGTLTVQDGGTLLTNCQPLTGTGNFVLAAGGTLGICDAAGIEATGNVGSVQLSGSRSFSNDASYTYNGTVAQVTGGALPNQVRNLTTTNANTVTLNAAETVMQVLTVAGAGNLVLNGKSLTLPSGATGTALAVNSSTGIVQGNTALVQRYLDRSVNNGLGYRHYSSPVAATTVADLATSGFAPVLNPVYNTSPTPGSVKPFPTVYGYDQSRLATTTNSSSAFDKGWFSPAGTADALTPGRGYTVNIMASETVDFNGTLNTGDLTLPLARNTGATAADAGWAFVGNPYPAPLDWSLVSGTDRPNLDAAMYVFESSSQFQGNYRTYANGVGGSPLIGSSQGFFVRVSEGQSGGSLTFRNAQRVTSYATQVPVRRGTAETRPLVQLALQGTTGPADALFVYAETGATSGLDSQYDAVKLLNSSGLNLAALAVGGPAQAIAGLPQFTPATVVPLSIGVPAAGSYTLRAEQLLNLPTGLDAYLIDAQTNQQINLRQQASYSFAVTAQQAVQAQTRRFELRFGPAAGPLATSAALAAADVVLYPNPAHATFSVLVPKMTADTPAKATLFNSLGQQVRGNIHLSASGAATTVDVADLAKGVYTLRIQLGTASIAKRLVVE</sequence>
<dbReference type="Pfam" id="PF13517">
    <property type="entry name" value="FG-GAP_3"/>
    <property type="match status" value="2"/>
</dbReference>
<feature type="domain" description="SbsA Ig-like" evidence="4">
    <location>
        <begin position="26"/>
        <end position="127"/>
    </location>
</feature>
<proteinExistence type="predicted"/>
<dbReference type="SUPFAM" id="SSF69318">
    <property type="entry name" value="Integrin alpha N-terminal domain"/>
    <property type="match status" value="1"/>
</dbReference>
<feature type="chain" id="PRO_5047367329" evidence="3">
    <location>
        <begin position="27"/>
        <end position="1133"/>
    </location>
</feature>
<comment type="caution">
    <text evidence="6">The sequence shown here is derived from an EMBL/GenBank/DDBJ whole genome shotgun (WGS) entry which is preliminary data.</text>
</comment>
<dbReference type="Pfam" id="PF18962">
    <property type="entry name" value="Por_Secre_tail"/>
    <property type="match status" value="1"/>
</dbReference>
<dbReference type="Pfam" id="PF13205">
    <property type="entry name" value="Big_5"/>
    <property type="match status" value="1"/>
</dbReference>
<dbReference type="NCBIfam" id="TIGR04183">
    <property type="entry name" value="Por_Secre_tail"/>
    <property type="match status" value="1"/>
</dbReference>
<evidence type="ECO:0000259" key="4">
    <source>
        <dbReference type="Pfam" id="PF13205"/>
    </source>
</evidence>
<feature type="domain" description="Secretion system C-terminal sorting" evidence="5">
    <location>
        <begin position="1056"/>
        <end position="1132"/>
    </location>
</feature>
<feature type="region of interest" description="Disordered" evidence="2">
    <location>
        <begin position="181"/>
        <end position="207"/>
    </location>
</feature>
<reference evidence="6 7" key="1">
    <citation type="submission" date="2020-12" db="EMBL/GenBank/DDBJ databases">
        <title>Hymenobacter sp.</title>
        <authorList>
            <person name="Kim M.K."/>
        </authorList>
    </citation>
    <scope>NUCLEOTIDE SEQUENCE [LARGE SCALE GENOMIC DNA]</scope>
    <source>
        <strain evidence="6 7">BT442</strain>
    </source>
</reference>
<evidence type="ECO:0000256" key="1">
    <source>
        <dbReference type="ARBA" id="ARBA00022729"/>
    </source>
</evidence>
<evidence type="ECO:0000256" key="3">
    <source>
        <dbReference type="SAM" id="SignalP"/>
    </source>
</evidence>
<dbReference type="Gene3D" id="2.60.40.3710">
    <property type="match status" value="1"/>
</dbReference>
<feature type="signal peptide" evidence="3">
    <location>
        <begin position="1"/>
        <end position="26"/>
    </location>
</feature>
<organism evidence="6 7">
    <name type="scientific">Hymenobacter negativus</name>
    <dbReference type="NCBI Taxonomy" id="2795026"/>
    <lineage>
        <taxon>Bacteria</taxon>
        <taxon>Pseudomonadati</taxon>
        <taxon>Bacteroidota</taxon>
        <taxon>Cytophagia</taxon>
        <taxon>Cytophagales</taxon>
        <taxon>Hymenobacteraceae</taxon>
        <taxon>Hymenobacter</taxon>
    </lineage>
</organism>
<name>A0ABS0Q239_9BACT</name>
<protein>
    <submittedName>
        <fullName evidence="6">VCBS repeat-containing protein</fullName>
    </submittedName>
</protein>
<dbReference type="EMBL" id="JAEDAE010000001">
    <property type="protein sequence ID" value="MBH8556716.1"/>
    <property type="molecule type" value="Genomic_DNA"/>
</dbReference>
<keyword evidence="1 3" id="KW-0732">Signal</keyword>
<dbReference type="PANTHER" id="PTHR45460">
    <property type="entry name" value="SIMILAR TO CYSTEINE PROTEINASE"/>
    <property type="match status" value="1"/>
</dbReference>
<evidence type="ECO:0000313" key="6">
    <source>
        <dbReference type="EMBL" id="MBH8556716.1"/>
    </source>
</evidence>
<dbReference type="Gene3D" id="2.30.30.100">
    <property type="match status" value="4"/>
</dbReference>
<dbReference type="InterPro" id="IPR028994">
    <property type="entry name" value="Integrin_alpha_N"/>
</dbReference>
<evidence type="ECO:0000313" key="7">
    <source>
        <dbReference type="Proteomes" id="UP000625631"/>
    </source>
</evidence>